<keyword evidence="3" id="KW-1185">Reference proteome</keyword>
<proteinExistence type="predicted"/>
<evidence type="ECO:0000256" key="1">
    <source>
        <dbReference type="SAM" id="MobiDB-lite"/>
    </source>
</evidence>
<gene>
    <name evidence="2" type="ORF">TrST_g2063</name>
</gene>
<comment type="caution">
    <text evidence="2">The sequence shown here is derived from an EMBL/GenBank/DDBJ whole genome shotgun (WGS) entry which is preliminary data.</text>
</comment>
<evidence type="ECO:0000313" key="3">
    <source>
        <dbReference type="Proteomes" id="UP001165085"/>
    </source>
</evidence>
<feature type="compositionally biased region" description="Low complexity" evidence="1">
    <location>
        <begin position="21"/>
        <end position="33"/>
    </location>
</feature>
<dbReference type="AlphaFoldDB" id="A0A9W7A8A8"/>
<dbReference type="EMBL" id="BRXY01000117">
    <property type="protein sequence ID" value="GMH67409.1"/>
    <property type="molecule type" value="Genomic_DNA"/>
</dbReference>
<organism evidence="2 3">
    <name type="scientific">Triparma strigata</name>
    <dbReference type="NCBI Taxonomy" id="1606541"/>
    <lineage>
        <taxon>Eukaryota</taxon>
        <taxon>Sar</taxon>
        <taxon>Stramenopiles</taxon>
        <taxon>Ochrophyta</taxon>
        <taxon>Bolidophyceae</taxon>
        <taxon>Parmales</taxon>
        <taxon>Triparmaceae</taxon>
        <taxon>Triparma</taxon>
    </lineage>
</organism>
<evidence type="ECO:0000313" key="2">
    <source>
        <dbReference type="EMBL" id="GMH67409.1"/>
    </source>
</evidence>
<accession>A0A9W7A8A8</accession>
<dbReference type="OrthoDB" id="10451947at2759"/>
<feature type="region of interest" description="Disordered" evidence="1">
    <location>
        <begin position="1"/>
        <end position="33"/>
    </location>
</feature>
<dbReference type="Proteomes" id="UP001165085">
    <property type="component" value="Unassembled WGS sequence"/>
</dbReference>
<sequence>MGKLKKRKVSSPPLRTSSRQPPSKGAKSGAKAALKVLGAPDPFEITPLPPTPKERVAAEGLLDIGSSLGSIVTLSKFPTYSKPSLDLPLSPSKPKPTTQPSLKVIAAKGATMRTSQHIDSSKVLCKIPQNEQVKLIEKVWMDPDDVDVVGIYRLKVVWKKKEGWISDRGRLKDEPYQIVEAV</sequence>
<reference evidence="3" key="1">
    <citation type="journal article" date="2023" name="Commun. Biol.">
        <title>Genome analysis of Parmales, the sister group of diatoms, reveals the evolutionary specialization of diatoms from phago-mixotrophs to photoautotrophs.</title>
        <authorList>
            <person name="Ban H."/>
            <person name="Sato S."/>
            <person name="Yoshikawa S."/>
            <person name="Yamada K."/>
            <person name="Nakamura Y."/>
            <person name="Ichinomiya M."/>
            <person name="Sato N."/>
            <person name="Blanc-Mathieu R."/>
            <person name="Endo H."/>
            <person name="Kuwata A."/>
            <person name="Ogata H."/>
        </authorList>
    </citation>
    <scope>NUCLEOTIDE SEQUENCE [LARGE SCALE GENOMIC DNA]</scope>
    <source>
        <strain evidence="3">NIES 3701</strain>
    </source>
</reference>
<protein>
    <submittedName>
        <fullName evidence="2">Uncharacterized protein</fullName>
    </submittedName>
</protein>
<name>A0A9W7A8A8_9STRA</name>